<evidence type="ECO:0000313" key="8">
    <source>
        <dbReference type="Proteomes" id="UP001597187"/>
    </source>
</evidence>
<comment type="subcellular location">
    <subcellularLocation>
        <location evidence="1">Cell membrane</location>
        <topology evidence="1">Multi-pass membrane protein</topology>
    </subcellularLocation>
</comment>
<evidence type="ECO:0000256" key="1">
    <source>
        <dbReference type="ARBA" id="ARBA00004651"/>
    </source>
</evidence>
<feature type="transmembrane region" description="Helical" evidence="6">
    <location>
        <begin position="38"/>
        <end position="60"/>
    </location>
</feature>
<keyword evidence="3 6" id="KW-0812">Transmembrane</keyword>
<gene>
    <name evidence="7" type="ORF">ACFSBT_12610</name>
</gene>
<evidence type="ECO:0000256" key="4">
    <source>
        <dbReference type="ARBA" id="ARBA00022989"/>
    </source>
</evidence>
<sequence>MDSAKRNFVLIFSSKFVGLLMSIIATPVIVRILGPRQYGQYAVVLSMVVVTMIVTNMGMFDGIRKHIGEKANSAGEVSKIFGLYTRVSIFLMLIVASLLLVGTYFGIVRRIFGQEFELYFYISSIMICGRQLFRLARGALIGLDLTQYSESIQVFRQVIFPILAIALTIYFEGVVGVLVADILAYGLSSLLGLFIVARTIPSLRTISTPASTNLSRRKIIKFNTSTVVLVSLVVSLYHADILLLQFFNYNKSIGYYKSALVIAEFLWFVPVAIQTSILHSISKLWDENKTKKITEIASRITRHVVTFSLLMVIGIAVLAEPLITVYFGQEFSASILPLLILLPGAFGYAVIRPIYTIGQSTGNISQLVVLTAIAAIVNAVLNVLLIPKYGIVGAALATSIGYGSMLILHIYGAIWIGFNPVEQIYPGRILMTAVCSATPIYMLSLILPGIIFKLLIVPPVGFLIYSGVAVFFGLLTDEELKAVKRKIQDMFKSFT</sequence>
<feature type="transmembrane region" description="Helical" evidence="6">
    <location>
        <begin position="429"/>
        <end position="450"/>
    </location>
</feature>
<feature type="transmembrane region" description="Helical" evidence="6">
    <location>
        <begin position="118"/>
        <end position="133"/>
    </location>
</feature>
<dbReference type="EMBL" id="JBHUDC010000006">
    <property type="protein sequence ID" value="MFD1514118.1"/>
    <property type="molecule type" value="Genomic_DNA"/>
</dbReference>
<accession>A0ABD6AW50</accession>
<dbReference type="GO" id="GO:0005886">
    <property type="term" value="C:plasma membrane"/>
    <property type="evidence" value="ECO:0007669"/>
    <property type="project" value="UniProtKB-SubCell"/>
</dbReference>
<feature type="transmembrane region" description="Helical" evidence="6">
    <location>
        <begin position="331"/>
        <end position="351"/>
    </location>
</feature>
<feature type="transmembrane region" description="Helical" evidence="6">
    <location>
        <begin position="300"/>
        <end position="319"/>
    </location>
</feature>
<dbReference type="Proteomes" id="UP001597187">
    <property type="component" value="Unassembled WGS sequence"/>
</dbReference>
<keyword evidence="2" id="KW-1003">Cell membrane</keyword>
<feature type="transmembrane region" description="Helical" evidence="6">
    <location>
        <begin position="81"/>
        <end position="106"/>
    </location>
</feature>
<feature type="transmembrane region" description="Helical" evidence="6">
    <location>
        <begin position="154"/>
        <end position="171"/>
    </location>
</feature>
<dbReference type="AlphaFoldDB" id="A0ABD6AW50"/>
<keyword evidence="8" id="KW-1185">Reference proteome</keyword>
<feature type="transmembrane region" description="Helical" evidence="6">
    <location>
        <begin position="226"/>
        <end position="247"/>
    </location>
</feature>
<name>A0ABD6AW50_9EURY</name>
<proteinExistence type="predicted"/>
<feature type="transmembrane region" description="Helical" evidence="6">
    <location>
        <begin position="456"/>
        <end position="476"/>
    </location>
</feature>
<dbReference type="InterPro" id="IPR050833">
    <property type="entry name" value="Poly_Biosynth_Transport"/>
</dbReference>
<protein>
    <submittedName>
        <fullName evidence="7">Polysaccharide biosynthesis C-terminal domain-containing protein</fullName>
    </submittedName>
</protein>
<evidence type="ECO:0000256" key="2">
    <source>
        <dbReference type="ARBA" id="ARBA00022475"/>
    </source>
</evidence>
<evidence type="ECO:0000256" key="6">
    <source>
        <dbReference type="SAM" id="Phobius"/>
    </source>
</evidence>
<feature type="transmembrane region" description="Helical" evidence="6">
    <location>
        <begin position="391"/>
        <end position="417"/>
    </location>
</feature>
<feature type="transmembrane region" description="Helical" evidence="6">
    <location>
        <begin position="7"/>
        <end position="32"/>
    </location>
</feature>
<dbReference type="Pfam" id="PF01943">
    <property type="entry name" value="Polysacc_synt"/>
    <property type="match status" value="1"/>
</dbReference>
<feature type="transmembrane region" description="Helical" evidence="6">
    <location>
        <begin position="363"/>
        <end position="385"/>
    </location>
</feature>
<feature type="transmembrane region" description="Helical" evidence="6">
    <location>
        <begin position="177"/>
        <end position="197"/>
    </location>
</feature>
<dbReference type="PANTHER" id="PTHR30250">
    <property type="entry name" value="PST FAMILY PREDICTED COLANIC ACID TRANSPORTER"/>
    <property type="match status" value="1"/>
</dbReference>
<evidence type="ECO:0000256" key="3">
    <source>
        <dbReference type="ARBA" id="ARBA00022692"/>
    </source>
</evidence>
<dbReference type="InterPro" id="IPR002797">
    <property type="entry name" value="Polysacc_synth"/>
</dbReference>
<evidence type="ECO:0000313" key="7">
    <source>
        <dbReference type="EMBL" id="MFD1514118.1"/>
    </source>
</evidence>
<comment type="caution">
    <text evidence="7">The sequence shown here is derived from an EMBL/GenBank/DDBJ whole genome shotgun (WGS) entry which is preliminary data.</text>
</comment>
<keyword evidence="5 6" id="KW-0472">Membrane</keyword>
<dbReference type="PANTHER" id="PTHR30250:SF11">
    <property type="entry name" value="O-ANTIGEN TRANSPORTER-RELATED"/>
    <property type="match status" value="1"/>
</dbReference>
<keyword evidence="4 6" id="KW-1133">Transmembrane helix</keyword>
<reference evidence="7 8" key="1">
    <citation type="journal article" date="2019" name="Int. J. Syst. Evol. Microbiol.">
        <title>The Global Catalogue of Microorganisms (GCM) 10K type strain sequencing project: providing services to taxonomists for standard genome sequencing and annotation.</title>
        <authorList>
            <consortium name="The Broad Institute Genomics Platform"/>
            <consortium name="The Broad Institute Genome Sequencing Center for Infectious Disease"/>
            <person name="Wu L."/>
            <person name="Ma J."/>
        </authorList>
    </citation>
    <scope>NUCLEOTIDE SEQUENCE [LARGE SCALE GENOMIC DNA]</scope>
    <source>
        <strain evidence="7 8">CGMCC 1.12563</strain>
    </source>
</reference>
<feature type="transmembrane region" description="Helical" evidence="6">
    <location>
        <begin position="259"/>
        <end position="279"/>
    </location>
</feature>
<evidence type="ECO:0000256" key="5">
    <source>
        <dbReference type="ARBA" id="ARBA00023136"/>
    </source>
</evidence>
<dbReference type="RefSeq" id="WP_250874090.1">
    <property type="nucleotide sequence ID" value="NZ_JALXFV010000006.1"/>
</dbReference>
<organism evidence="7 8">
    <name type="scientific">Halomarina rubra</name>
    <dbReference type="NCBI Taxonomy" id="2071873"/>
    <lineage>
        <taxon>Archaea</taxon>
        <taxon>Methanobacteriati</taxon>
        <taxon>Methanobacteriota</taxon>
        <taxon>Stenosarchaea group</taxon>
        <taxon>Halobacteria</taxon>
        <taxon>Halobacteriales</taxon>
        <taxon>Natronomonadaceae</taxon>
        <taxon>Halomarina</taxon>
    </lineage>
</organism>